<proteinExistence type="predicted"/>
<dbReference type="Proteomes" id="UP000886674">
    <property type="component" value="Unassembled WGS sequence"/>
</dbReference>
<evidence type="ECO:0000313" key="3">
    <source>
        <dbReference type="Proteomes" id="UP000886674"/>
    </source>
</evidence>
<dbReference type="AlphaFoldDB" id="A0A9E4NPP6"/>
<comment type="caution">
    <text evidence="2">The sequence shown here is derived from an EMBL/GenBank/DDBJ whole genome shotgun (WGS) entry which is preliminary data.</text>
</comment>
<organism evidence="2 3">
    <name type="scientific">Candidatus Thiodiazotropha taylori</name>
    <dbReference type="NCBI Taxonomy" id="2792791"/>
    <lineage>
        <taxon>Bacteria</taxon>
        <taxon>Pseudomonadati</taxon>
        <taxon>Pseudomonadota</taxon>
        <taxon>Gammaproteobacteria</taxon>
        <taxon>Chromatiales</taxon>
        <taxon>Sedimenticolaceae</taxon>
        <taxon>Candidatus Thiodiazotropha</taxon>
    </lineage>
</organism>
<name>A0A9E4NPP6_9GAMM</name>
<protein>
    <submittedName>
        <fullName evidence="2">Uncharacterized protein</fullName>
    </submittedName>
</protein>
<keyword evidence="1" id="KW-0732">Signal</keyword>
<dbReference type="PROSITE" id="PS51257">
    <property type="entry name" value="PROKAR_LIPOPROTEIN"/>
    <property type="match status" value="1"/>
</dbReference>
<sequence length="83" mass="8717">MKRSTIIAYSVLFILALSLQGCGDNGGSSGNPPDIGGQFNKDPTAEYTAYSYAGGKTQTVINEDLAISAVSGVLFGMYLTWMA</sequence>
<accession>A0A9E4NPP6</accession>
<evidence type="ECO:0000313" key="2">
    <source>
        <dbReference type="EMBL" id="MCG7981108.1"/>
    </source>
</evidence>
<dbReference type="EMBL" id="JAEPCR010000196">
    <property type="protein sequence ID" value="MCG7981108.1"/>
    <property type="molecule type" value="Genomic_DNA"/>
</dbReference>
<evidence type="ECO:0000256" key="1">
    <source>
        <dbReference type="SAM" id="SignalP"/>
    </source>
</evidence>
<feature type="chain" id="PRO_5039513131" evidence="1">
    <location>
        <begin position="24"/>
        <end position="83"/>
    </location>
</feature>
<reference evidence="2" key="1">
    <citation type="journal article" date="2021" name="Proc. Natl. Acad. Sci. U.S.A.">
        <title>Global biogeography of chemosynthetic symbionts reveals both localized and globally distributed symbiont groups. .</title>
        <authorList>
            <person name="Osvatic J.T."/>
            <person name="Wilkins L.G.E."/>
            <person name="Leibrecht L."/>
            <person name="Leray M."/>
            <person name="Zauner S."/>
            <person name="Polzin J."/>
            <person name="Camacho Y."/>
            <person name="Gros O."/>
            <person name="van Gils J.A."/>
            <person name="Eisen J.A."/>
            <person name="Petersen J.M."/>
            <person name="Yuen B."/>
        </authorList>
    </citation>
    <scope>NUCLEOTIDE SEQUENCE</scope>
    <source>
        <strain evidence="2">MAGclacostrist055</strain>
    </source>
</reference>
<feature type="signal peptide" evidence="1">
    <location>
        <begin position="1"/>
        <end position="23"/>
    </location>
</feature>
<gene>
    <name evidence="2" type="ORF">JAY77_23560</name>
</gene>